<dbReference type="AlphaFoldDB" id="A0AAW8STS8"/>
<evidence type="ECO:0000256" key="7">
    <source>
        <dbReference type="ARBA" id="ARBA00023016"/>
    </source>
</evidence>
<dbReference type="Gene3D" id="3.30.920.30">
    <property type="entry name" value="Hypothetical protein"/>
    <property type="match status" value="1"/>
</dbReference>
<dbReference type="Proteomes" id="UP001249240">
    <property type="component" value="Unassembled WGS sequence"/>
</dbReference>
<dbReference type="Pfam" id="PF07927">
    <property type="entry name" value="HicA_toxin"/>
    <property type="match status" value="1"/>
</dbReference>
<dbReference type="InterPro" id="IPR038570">
    <property type="entry name" value="HicA_sf"/>
</dbReference>
<dbReference type="SUPFAM" id="SSF54786">
    <property type="entry name" value="YcfA/nrd intein domain"/>
    <property type="match status" value="1"/>
</dbReference>
<dbReference type="PANTHER" id="PTHR34873">
    <property type="entry name" value="SSR1766 PROTEIN"/>
    <property type="match status" value="1"/>
</dbReference>
<evidence type="ECO:0000256" key="2">
    <source>
        <dbReference type="ARBA" id="ARBA00022649"/>
    </source>
</evidence>
<sequence>MDAKELAKILKNDGWYFDSQRGSHRYYKHPIKKGKVPVPFHSHKDIPIGTLNNILKQAGLK</sequence>
<keyword evidence="2" id="KW-1277">Toxin-antitoxin system</keyword>
<evidence type="ECO:0000256" key="1">
    <source>
        <dbReference type="ARBA" id="ARBA00006620"/>
    </source>
</evidence>
<evidence type="ECO:0000256" key="4">
    <source>
        <dbReference type="ARBA" id="ARBA00022759"/>
    </source>
</evidence>
<gene>
    <name evidence="8" type="ORF">P7D78_05275</name>
</gene>
<evidence type="ECO:0000313" key="9">
    <source>
        <dbReference type="Proteomes" id="UP001249240"/>
    </source>
</evidence>
<dbReference type="InterPro" id="IPR012933">
    <property type="entry name" value="HicA_mRNA_interferase"/>
</dbReference>
<keyword evidence="4" id="KW-0255">Endonuclease</keyword>
<name>A0AAW8STS8_9ENTE</name>
<comment type="caution">
    <text evidence="8">The sequence shown here is derived from an EMBL/GenBank/DDBJ whole genome shotgun (WGS) entry which is preliminary data.</text>
</comment>
<accession>A0AAW8STS8</accession>
<protein>
    <submittedName>
        <fullName evidence="8">Type II toxin-antitoxin system HicA family toxin</fullName>
    </submittedName>
</protein>
<dbReference type="RefSeq" id="WP_010746644.1">
    <property type="nucleotide sequence ID" value="NZ_BAAAXM010000009.1"/>
</dbReference>
<reference evidence="8" key="1">
    <citation type="submission" date="2023-03" db="EMBL/GenBank/DDBJ databases">
        <authorList>
            <person name="Shen W."/>
            <person name="Cai J."/>
        </authorList>
    </citation>
    <scope>NUCLEOTIDE SEQUENCE</scope>
    <source>
        <strain evidence="8">B646-2</strain>
    </source>
</reference>
<evidence type="ECO:0000256" key="3">
    <source>
        <dbReference type="ARBA" id="ARBA00022722"/>
    </source>
</evidence>
<keyword evidence="6" id="KW-0694">RNA-binding</keyword>
<dbReference type="GeneID" id="67039323"/>
<dbReference type="PANTHER" id="PTHR34873:SF3">
    <property type="entry name" value="ADDICTION MODULE TOXIN, HICA FAMILY"/>
    <property type="match status" value="1"/>
</dbReference>
<comment type="similarity">
    <text evidence="1">Belongs to the HicA mRNA interferase family.</text>
</comment>
<keyword evidence="3" id="KW-0540">Nuclease</keyword>
<organism evidence="8 9">
    <name type="scientific">Enterococcus raffinosus</name>
    <dbReference type="NCBI Taxonomy" id="71452"/>
    <lineage>
        <taxon>Bacteria</taxon>
        <taxon>Bacillati</taxon>
        <taxon>Bacillota</taxon>
        <taxon>Bacilli</taxon>
        <taxon>Lactobacillales</taxon>
        <taxon>Enterococcaceae</taxon>
        <taxon>Enterococcus</taxon>
    </lineage>
</organism>
<keyword evidence="7" id="KW-0346">Stress response</keyword>
<keyword evidence="5" id="KW-0378">Hydrolase</keyword>
<dbReference type="GO" id="GO:0004519">
    <property type="term" value="F:endonuclease activity"/>
    <property type="evidence" value="ECO:0007669"/>
    <property type="project" value="UniProtKB-KW"/>
</dbReference>
<dbReference type="EMBL" id="JARPXM010000003">
    <property type="protein sequence ID" value="MDT2537526.1"/>
    <property type="molecule type" value="Genomic_DNA"/>
</dbReference>
<dbReference type="GO" id="GO:0003729">
    <property type="term" value="F:mRNA binding"/>
    <property type="evidence" value="ECO:0007669"/>
    <property type="project" value="InterPro"/>
</dbReference>
<proteinExistence type="inferred from homology"/>
<evidence type="ECO:0000256" key="6">
    <source>
        <dbReference type="ARBA" id="ARBA00022884"/>
    </source>
</evidence>
<dbReference type="GO" id="GO:0016787">
    <property type="term" value="F:hydrolase activity"/>
    <property type="evidence" value="ECO:0007669"/>
    <property type="project" value="UniProtKB-KW"/>
</dbReference>
<evidence type="ECO:0000313" key="8">
    <source>
        <dbReference type="EMBL" id="MDT2537526.1"/>
    </source>
</evidence>
<evidence type="ECO:0000256" key="5">
    <source>
        <dbReference type="ARBA" id="ARBA00022801"/>
    </source>
</evidence>